<accession>A0A0L6UAZ9</accession>
<feature type="region of interest" description="Disordered" evidence="1">
    <location>
        <begin position="34"/>
        <end position="69"/>
    </location>
</feature>
<feature type="compositionally biased region" description="Pro residues" evidence="1">
    <location>
        <begin position="186"/>
        <end position="196"/>
    </location>
</feature>
<dbReference type="GO" id="GO:0006396">
    <property type="term" value="P:RNA processing"/>
    <property type="evidence" value="ECO:0007669"/>
    <property type="project" value="InterPro"/>
</dbReference>
<feature type="region of interest" description="Disordered" evidence="1">
    <location>
        <begin position="175"/>
        <end position="201"/>
    </location>
</feature>
<name>A0A0L6UAZ9_9BASI</name>
<feature type="compositionally biased region" description="Basic and acidic residues" evidence="1">
    <location>
        <begin position="37"/>
        <end position="67"/>
    </location>
</feature>
<feature type="compositionally biased region" description="Low complexity" evidence="1">
    <location>
        <begin position="124"/>
        <end position="146"/>
    </location>
</feature>
<dbReference type="Proteomes" id="UP000037035">
    <property type="component" value="Unassembled WGS sequence"/>
</dbReference>
<proteinExistence type="predicted"/>
<feature type="region of interest" description="Disordered" evidence="1">
    <location>
        <begin position="272"/>
        <end position="295"/>
    </location>
</feature>
<dbReference type="Pfam" id="PF09429">
    <property type="entry name" value="Wbp11"/>
    <property type="match status" value="1"/>
</dbReference>
<sequence>MSHGPRHTDCTPPPELHLNLFSFLMAKKTKSLNPADAFRKAQRQKEIKRNKLERKKAREDAHTKKDSTALQAEITQLERLSKPTPSELNRLKQARHDLSLIRKANEQNPTDPTVIIDPATGLPAVSSQAAQKQQHASSSIPPKSSSTMNWFGPDGKLLEPEKSFYYHPVFNPFGVPPPDDEIPLPEGSPPPKPVQPKPSLTVNRPRPAYPTLIQPEPFFPPPISLLPGLPPPPMIAGMGMMPFPLGPNGHPLPPPPIAKYHSLPPAPTSANLPAKPISTSTSSVPKGVTDGSTHKPSIHASAVLTAAPQLRDLKREATSFVPAAIRKKRKELDRRAGLAGLGDANRIQAAPSNQDPLHPHHPQLPEAAEPKQITTSLIATLKRDGVLPHSNAHKSLASSATPSATQEKDDYDKFVQSLGDVL</sequence>
<reference evidence="3 4" key="1">
    <citation type="submission" date="2015-08" db="EMBL/GenBank/DDBJ databases">
        <title>Next Generation Sequencing and Analysis of the Genome of Puccinia sorghi L Schw, the Causal Agent of Maize Common Rust.</title>
        <authorList>
            <person name="Rochi L."/>
            <person name="Burguener G."/>
            <person name="Darino M."/>
            <person name="Turjanski A."/>
            <person name="Kreff E."/>
            <person name="Dieguez M.J."/>
            <person name="Sacco F."/>
        </authorList>
    </citation>
    <scope>NUCLEOTIDE SEQUENCE [LARGE SCALE GENOMIC DNA]</scope>
    <source>
        <strain evidence="3 4">RO10H11247</strain>
    </source>
</reference>
<dbReference type="InterPro" id="IPR019007">
    <property type="entry name" value="Wbp11/ELF5/Saf1_N"/>
</dbReference>
<feature type="region of interest" description="Disordered" evidence="1">
    <location>
        <begin position="101"/>
        <end position="154"/>
    </location>
</feature>
<feature type="region of interest" description="Disordered" evidence="1">
    <location>
        <begin position="348"/>
        <end position="422"/>
    </location>
</feature>
<evidence type="ECO:0000313" key="4">
    <source>
        <dbReference type="Proteomes" id="UP000037035"/>
    </source>
</evidence>
<evidence type="ECO:0000313" key="3">
    <source>
        <dbReference type="EMBL" id="KNZ45724.1"/>
    </source>
</evidence>
<evidence type="ECO:0000256" key="1">
    <source>
        <dbReference type="SAM" id="MobiDB-lite"/>
    </source>
</evidence>
<feature type="compositionally biased region" description="Polar residues" evidence="1">
    <location>
        <begin position="277"/>
        <end position="295"/>
    </location>
</feature>
<evidence type="ECO:0000259" key="2">
    <source>
        <dbReference type="Pfam" id="PF09429"/>
    </source>
</evidence>
<dbReference type="AlphaFoldDB" id="A0A0L6UAZ9"/>
<feature type="domain" description="Wbp11/ELF5/Saf1 N-terminal" evidence="2">
    <location>
        <begin position="30"/>
        <end position="103"/>
    </location>
</feature>
<gene>
    <name evidence="3" type="ORF">VP01_785g2</name>
</gene>
<feature type="compositionally biased region" description="Polar residues" evidence="1">
    <location>
        <begin position="396"/>
        <end position="405"/>
    </location>
</feature>
<comment type="caution">
    <text evidence="3">The sequence shown here is derived from an EMBL/GenBank/DDBJ whole genome shotgun (WGS) entry which is preliminary data.</text>
</comment>
<dbReference type="EMBL" id="LAVV01013338">
    <property type="protein sequence ID" value="KNZ45724.1"/>
    <property type="molecule type" value="Genomic_DNA"/>
</dbReference>
<protein>
    <recommendedName>
        <fullName evidence="2">Wbp11/ELF5/Saf1 N-terminal domain-containing protein</fullName>
    </recommendedName>
</protein>
<dbReference type="VEuPathDB" id="FungiDB:VP01_785g2"/>
<dbReference type="OrthoDB" id="205569at2759"/>
<dbReference type="STRING" id="27349.A0A0L6UAZ9"/>
<organism evidence="3 4">
    <name type="scientific">Puccinia sorghi</name>
    <dbReference type="NCBI Taxonomy" id="27349"/>
    <lineage>
        <taxon>Eukaryota</taxon>
        <taxon>Fungi</taxon>
        <taxon>Dikarya</taxon>
        <taxon>Basidiomycota</taxon>
        <taxon>Pucciniomycotina</taxon>
        <taxon>Pucciniomycetes</taxon>
        <taxon>Pucciniales</taxon>
        <taxon>Pucciniaceae</taxon>
        <taxon>Puccinia</taxon>
    </lineage>
</organism>
<keyword evidence="4" id="KW-1185">Reference proteome</keyword>